<evidence type="ECO:0000313" key="2">
    <source>
        <dbReference type="EMBL" id="ETV97451.1"/>
    </source>
</evidence>
<evidence type="ECO:0000256" key="1">
    <source>
        <dbReference type="SAM" id="Phobius"/>
    </source>
</evidence>
<feature type="transmembrane region" description="Helical" evidence="1">
    <location>
        <begin position="132"/>
        <end position="151"/>
    </location>
</feature>
<organism evidence="2">
    <name type="scientific">Aphanomyces invadans</name>
    <dbReference type="NCBI Taxonomy" id="157072"/>
    <lineage>
        <taxon>Eukaryota</taxon>
        <taxon>Sar</taxon>
        <taxon>Stramenopiles</taxon>
        <taxon>Oomycota</taxon>
        <taxon>Saprolegniomycetes</taxon>
        <taxon>Saprolegniales</taxon>
        <taxon>Verrucalvaceae</taxon>
        <taxon>Aphanomyces</taxon>
    </lineage>
</organism>
<reference evidence="2" key="1">
    <citation type="submission" date="2013-12" db="EMBL/GenBank/DDBJ databases">
        <title>The Genome Sequence of Aphanomyces invadans NJM9701.</title>
        <authorList>
            <consortium name="The Broad Institute Genomics Platform"/>
            <person name="Russ C."/>
            <person name="Tyler B."/>
            <person name="van West P."/>
            <person name="Dieguez-Uribeondo J."/>
            <person name="Young S.K."/>
            <person name="Zeng Q."/>
            <person name="Gargeya S."/>
            <person name="Fitzgerald M."/>
            <person name="Abouelleil A."/>
            <person name="Alvarado L."/>
            <person name="Chapman S.B."/>
            <person name="Gainer-Dewar J."/>
            <person name="Goldberg J."/>
            <person name="Griggs A."/>
            <person name="Gujja S."/>
            <person name="Hansen M."/>
            <person name="Howarth C."/>
            <person name="Imamovic A."/>
            <person name="Ireland A."/>
            <person name="Larimer J."/>
            <person name="McCowan C."/>
            <person name="Murphy C."/>
            <person name="Pearson M."/>
            <person name="Poon T.W."/>
            <person name="Priest M."/>
            <person name="Roberts A."/>
            <person name="Saif S."/>
            <person name="Shea T."/>
            <person name="Sykes S."/>
            <person name="Wortman J."/>
            <person name="Nusbaum C."/>
            <person name="Birren B."/>
        </authorList>
    </citation>
    <scope>NUCLEOTIDE SEQUENCE [LARGE SCALE GENOMIC DNA]</scope>
    <source>
        <strain evidence="2">NJM9701</strain>
    </source>
</reference>
<name>A0A024TV18_9STRA</name>
<feature type="transmembrane region" description="Helical" evidence="1">
    <location>
        <begin position="163"/>
        <end position="183"/>
    </location>
</feature>
<keyword evidence="1" id="KW-0472">Membrane</keyword>
<protein>
    <submittedName>
        <fullName evidence="2">Uncharacterized protein</fullName>
    </submittedName>
</protein>
<sequence length="316" mass="36117">MSQVKIVRCFDRYCSQLNDVGLEPIKSKEVQRVPIDAIGLDHRHSRERAGDNAEVVMVAWEVDVVGAIEAVSAVASLWILCWSPPPENESYHSSYALRPSPTVFKHLFYVCCLVSFVAVLVANIWETDGSCMNSYAVWAFSLQILYWSWSLQDPKCTSRGRLILFDVVFPVSMFISLVVWLGLYPMAGDTRNDLYWNWISWSQHGLNTALLVVEFLWSDTRSVGWSTGAWVVLFPTTYAIYAWVLHSSHPQSPWMYTFLRVDDPAAPFWYIMLLALHVGLFAVVSCMAACKVRAIEQTPERIHLLARDNHLQIRTY</sequence>
<feature type="transmembrane region" description="Helical" evidence="1">
    <location>
        <begin position="195"/>
        <end position="217"/>
    </location>
</feature>
<keyword evidence="1" id="KW-1133">Transmembrane helix</keyword>
<feature type="transmembrane region" description="Helical" evidence="1">
    <location>
        <begin position="229"/>
        <end position="248"/>
    </location>
</feature>
<accession>A0A024TV18</accession>
<feature type="transmembrane region" description="Helical" evidence="1">
    <location>
        <begin position="107"/>
        <end position="126"/>
    </location>
</feature>
<dbReference type="AlphaFoldDB" id="A0A024TV18"/>
<gene>
    <name evidence="2" type="ORF">H310_09382</name>
</gene>
<feature type="transmembrane region" description="Helical" evidence="1">
    <location>
        <begin position="268"/>
        <end position="290"/>
    </location>
</feature>
<keyword evidence="1" id="KW-0812">Transmembrane</keyword>
<dbReference type="EMBL" id="KI913972">
    <property type="protein sequence ID" value="ETV97451.1"/>
    <property type="molecule type" value="Genomic_DNA"/>
</dbReference>
<proteinExistence type="predicted"/>
<dbReference type="VEuPathDB" id="FungiDB:H310_09382"/>
<dbReference type="OrthoDB" id="59930at2759"/>
<dbReference type="GeneID" id="20086432"/>
<dbReference type="RefSeq" id="XP_008873660.1">
    <property type="nucleotide sequence ID" value="XM_008875438.1"/>
</dbReference>